<evidence type="ECO:0000313" key="3">
    <source>
        <dbReference type="Proteomes" id="UP000288805"/>
    </source>
</evidence>
<dbReference type="AlphaFoldDB" id="A0A438KMX1"/>
<organism evidence="2 3">
    <name type="scientific">Vitis vinifera</name>
    <name type="common">Grape</name>
    <dbReference type="NCBI Taxonomy" id="29760"/>
    <lineage>
        <taxon>Eukaryota</taxon>
        <taxon>Viridiplantae</taxon>
        <taxon>Streptophyta</taxon>
        <taxon>Embryophyta</taxon>
        <taxon>Tracheophyta</taxon>
        <taxon>Spermatophyta</taxon>
        <taxon>Magnoliopsida</taxon>
        <taxon>eudicotyledons</taxon>
        <taxon>Gunneridae</taxon>
        <taxon>Pentapetalae</taxon>
        <taxon>rosids</taxon>
        <taxon>Vitales</taxon>
        <taxon>Vitaceae</taxon>
        <taxon>Viteae</taxon>
        <taxon>Vitis</taxon>
    </lineage>
</organism>
<accession>A0A438KMX1</accession>
<evidence type="ECO:0000256" key="1">
    <source>
        <dbReference type="SAM" id="MobiDB-lite"/>
    </source>
</evidence>
<reference evidence="2 3" key="1">
    <citation type="journal article" date="2018" name="PLoS Genet.">
        <title>Population sequencing reveals clonal diversity and ancestral inbreeding in the grapevine cultivar Chardonnay.</title>
        <authorList>
            <person name="Roach M.J."/>
            <person name="Johnson D.L."/>
            <person name="Bohlmann J."/>
            <person name="van Vuuren H.J."/>
            <person name="Jones S.J."/>
            <person name="Pretorius I.S."/>
            <person name="Schmidt S.A."/>
            <person name="Borneman A.R."/>
        </authorList>
    </citation>
    <scope>NUCLEOTIDE SEQUENCE [LARGE SCALE GENOMIC DNA]</scope>
    <source>
        <strain evidence="3">cv. Chardonnay</strain>
        <tissue evidence="2">Leaf</tissue>
    </source>
</reference>
<protein>
    <submittedName>
        <fullName evidence="2">Uncharacterized protein</fullName>
    </submittedName>
</protein>
<feature type="region of interest" description="Disordered" evidence="1">
    <location>
        <begin position="190"/>
        <end position="221"/>
    </location>
</feature>
<dbReference type="EMBL" id="QGNW01000003">
    <property type="protein sequence ID" value="RVX22537.1"/>
    <property type="molecule type" value="Genomic_DNA"/>
</dbReference>
<dbReference type="Proteomes" id="UP000288805">
    <property type="component" value="Unassembled WGS sequence"/>
</dbReference>
<sequence>MLWHDSEAKGINGSAFPDKGNHYGVISVVLRSWCTSLSPKNPPWDDNAPNNRVTRNTWWVSGESVGCLNEESYEQDMRIDESGKRTISKSRSLQTQGSSSATLPSLFFLVFSSGNAYGILKQNSLEPHPLFVCLFELKPHFQISPPLMAKTRNPREVIKESCTKQDQVPQKSEKPPSWAVVRSLLTCKHLQTQPQQQKQEEGQQQKQRREQTVEGSGKKCKKMKCSGSLCSNTKVMHRPEMSSLKTTRKGLRWLHPTMTVPADP</sequence>
<name>A0A438KMX1_VITVI</name>
<evidence type="ECO:0000313" key="2">
    <source>
        <dbReference type="EMBL" id="RVX22537.1"/>
    </source>
</evidence>
<feature type="compositionally biased region" description="Basic and acidic residues" evidence="1">
    <location>
        <begin position="198"/>
        <end position="212"/>
    </location>
</feature>
<comment type="caution">
    <text evidence="2">The sequence shown here is derived from an EMBL/GenBank/DDBJ whole genome shotgun (WGS) entry which is preliminary data.</text>
</comment>
<gene>
    <name evidence="2" type="ORF">CK203_012588</name>
</gene>
<proteinExistence type="predicted"/>